<sequence length="164" mass="17876">MKRSFSQTGFAALGLIALAGAVVSAVYFSKPDKAGALFQPDNASIVAQGKEIYAANCASCHGDNLEGQPNWRSPDADGYLPAPPHDKSGHTWHHPDEALFGLTKLGVVKYANLKDHKSNMPAYEDILSDDEIIAVLSYIKSTWPKDIREMHDQRNAIAAQRKKG</sequence>
<proteinExistence type="predicted"/>
<evidence type="ECO:0000256" key="6">
    <source>
        <dbReference type="ARBA" id="ARBA00022982"/>
    </source>
</evidence>
<evidence type="ECO:0000256" key="5">
    <source>
        <dbReference type="ARBA" id="ARBA00022723"/>
    </source>
</evidence>
<keyword evidence="4" id="KW-0679">Respiratory chain</keyword>
<dbReference type="AlphaFoldDB" id="A0A285PBE6"/>
<dbReference type="Pfam" id="PF00034">
    <property type="entry name" value="Cytochrom_C"/>
    <property type="match status" value="1"/>
</dbReference>
<dbReference type="RefSeq" id="WP_097154026.1">
    <property type="nucleotide sequence ID" value="NZ_OBEL01000002.1"/>
</dbReference>
<dbReference type="GO" id="GO:0009055">
    <property type="term" value="F:electron transfer activity"/>
    <property type="evidence" value="ECO:0007669"/>
    <property type="project" value="InterPro"/>
</dbReference>
<evidence type="ECO:0000313" key="11">
    <source>
        <dbReference type="Proteomes" id="UP000219439"/>
    </source>
</evidence>
<dbReference type="PRINTS" id="PR00605">
    <property type="entry name" value="CYTCHROMECIC"/>
</dbReference>
<evidence type="ECO:0000256" key="8">
    <source>
        <dbReference type="PROSITE-ProRule" id="PRU00433"/>
    </source>
</evidence>
<dbReference type="InterPro" id="IPR008168">
    <property type="entry name" value="Cyt_C_IC"/>
</dbReference>
<evidence type="ECO:0000256" key="3">
    <source>
        <dbReference type="ARBA" id="ARBA00022617"/>
    </source>
</evidence>
<comment type="cofactor">
    <cofactor evidence="1">
        <name>heme c</name>
        <dbReference type="ChEBI" id="CHEBI:61717"/>
    </cofactor>
</comment>
<dbReference type="PROSITE" id="PS51007">
    <property type="entry name" value="CYTC"/>
    <property type="match status" value="1"/>
</dbReference>
<dbReference type="GO" id="GO:0005506">
    <property type="term" value="F:iron ion binding"/>
    <property type="evidence" value="ECO:0007669"/>
    <property type="project" value="InterPro"/>
</dbReference>
<evidence type="ECO:0000256" key="4">
    <source>
        <dbReference type="ARBA" id="ARBA00022660"/>
    </source>
</evidence>
<keyword evidence="5 8" id="KW-0479">Metal-binding</keyword>
<keyword evidence="3 8" id="KW-0349">Heme</keyword>
<evidence type="ECO:0000256" key="1">
    <source>
        <dbReference type="ARBA" id="ARBA00001926"/>
    </source>
</evidence>
<feature type="domain" description="Cytochrome c" evidence="9">
    <location>
        <begin position="44"/>
        <end position="143"/>
    </location>
</feature>
<dbReference type="SUPFAM" id="SSF46626">
    <property type="entry name" value="Cytochrome c"/>
    <property type="match status" value="1"/>
</dbReference>
<evidence type="ECO:0000259" key="9">
    <source>
        <dbReference type="PROSITE" id="PS51007"/>
    </source>
</evidence>
<dbReference type="InterPro" id="IPR051459">
    <property type="entry name" value="Cytochrome_c-type_DH"/>
</dbReference>
<dbReference type="InterPro" id="IPR009056">
    <property type="entry name" value="Cyt_c-like_dom"/>
</dbReference>
<organism evidence="10 11">
    <name type="scientific">Cohaesibacter gelatinilyticus</name>
    <dbReference type="NCBI Taxonomy" id="372072"/>
    <lineage>
        <taxon>Bacteria</taxon>
        <taxon>Pseudomonadati</taxon>
        <taxon>Pseudomonadota</taxon>
        <taxon>Alphaproteobacteria</taxon>
        <taxon>Hyphomicrobiales</taxon>
        <taxon>Cohaesibacteraceae</taxon>
    </lineage>
</organism>
<protein>
    <submittedName>
        <fullName evidence="10">Cytochrome c</fullName>
    </submittedName>
</protein>
<keyword evidence="2" id="KW-0813">Transport</keyword>
<keyword evidence="6" id="KW-0249">Electron transport</keyword>
<dbReference type="Gene3D" id="1.10.760.10">
    <property type="entry name" value="Cytochrome c-like domain"/>
    <property type="match status" value="1"/>
</dbReference>
<dbReference type="Proteomes" id="UP000219439">
    <property type="component" value="Unassembled WGS sequence"/>
</dbReference>
<gene>
    <name evidence="10" type="ORF">SAMN06265368_2122</name>
</gene>
<name>A0A285PBE6_9HYPH</name>
<keyword evidence="11" id="KW-1185">Reference proteome</keyword>
<dbReference type="OrthoDB" id="9811281at2"/>
<keyword evidence="7 8" id="KW-0408">Iron</keyword>
<dbReference type="GO" id="GO:0020037">
    <property type="term" value="F:heme binding"/>
    <property type="evidence" value="ECO:0007669"/>
    <property type="project" value="InterPro"/>
</dbReference>
<evidence type="ECO:0000256" key="7">
    <source>
        <dbReference type="ARBA" id="ARBA00023004"/>
    </source>
</evidence>
<evidence type="ECO:0000256" key="2">
    <source>
        <dbReference type="ARBA" id="ARBA00022448"/>
    </source>
</evidence>
<dbReference type="PANTHER" id="PTHR35008:SF4">
    <property type="entry name" value="BLL4482 PROTEIN"/>
    <property type="match status" value="1"/>
</dbReference>
<accession>A0A285PBE6</accession>
<reference evidence="10 11" key="1">
    <citation type="submission" date="2017-09" db="EMBL/GenBank/DDBJ databases">
        <authorList>
            <person name="Ehlers B."/>
            <person name="Leendertz F.H."/>
        </authorList>
    </citation>
    <scope>NUCLEOTIDE SEQUENCE [LARGE SCALE GENOMIC DNA]</scope>
    <source>
        <strain evidence="10 11">DSM 18289</strain>
    </source>
</reference>
<evidence type="ECO:0000313" key="10">
    <source>
        <dbReference type="EMBL" id="SNZ19045.1"/>
    </source>
</evidence>
<dbReference type="PANTHER" id="PTHR35008">
    <property type="entry name" value="BLL4482 PROTEIN-RELATED"/>
    <property type="match status" value="1"/>
</dbReference>
<dbReference type="EMBL" id="OBEL01000002">
    <property type="protein sequence ID" value="SNZ19045.1"/>
    <property type="molecule type" value="Genomic_DNA"/>
</dbReference>
<dbReference type="InterPro" id="IPR036909">
    <property type="entry name" value="Cyt_c-like_dom_sf"/>
</dbReference>